<evidence type="ECO:0000313" key="4">
    <source>
        <dbReference type="Proteomes" id="UP000297472"/>
    </source>
</evidence>
<feature type="transmembrane region" description="Helical" evidence="1">
    <location>
        <begin position="99"/>
        <end position="119"/>
    </location>
</feature>
<accession>A0A4Y8JW83</accession>
<dbReference type="OrthoDB" id="9783675at2"/>
<feature type="domain" description="DUF4395" evidence="2">
    <location>
        <begin position="21"/>
        <end position="155"/>
    </location>
</feature>
<dbReference type="Pfam" id="PF14340">
    <property type="entry name" value="DUF4395"/>
    <property type="match status" value="1"/>
</dbReference>
<keyword evidence="4" id="KW-1185">Reference proteome</keyword>
<evidence type="ECO:0000259" key="2">
    <source>
        <dbReference type="Pfam" id="PF14340"/>
    </source>
</evidence>
<sequence length="192" mass="21021">MTTQEQPIIGEFVDGIDFPVVNERAIRASAGLLFLGGIIAFMVAALTDDYQPLRMFGAIFMFDMTFRLFVGTKYTPSLIVGSLLVRAQRPEWVGAAQKKLAWSLGLGMAFISCGVMGFLNVSNGITLALCSLCLSLLFVETAFGICLGCELQRIFAKEKPQLCAGDTCAYVPPKRGERHTVQPESPRSLEER</sequence>
<dbReference type="InterPro" id="IPR025508">
    <property type="entry name" value="DUF4395"/>
</dbReference>
<reference evidence="3 4" key="1">
    <citation type="submission" date="2019-03" db="EMBL/GenBank/DDBJ databases">
        <title>Genomics of glacier-inhabiting Cryobacterium strains.</title>
        <authorList>
            <person name="Liu Q."/>
            <person name="Xin Y.-H."/>
        </authorList>
    </citation>
    <scope>NUCLEOTIDE SEQUENCE [LARGE SCALE GENOMIC DNA]</scope>
    <source>
        <strain evidence="3 4">TMT1-51</strain>
    </source>
</reference>
<dbReference type="RefSeq" id="WP_134424074.1">
    <property type="nucleotide sequence ID" value="NZ_SOHA01000015.1"/>
</dbReference>
<organism evidence="3 4">
    <name type="scientific">Cryobacterium cryoconiti</name>
    <dbReference type="NCBI Taxonomy" id="1259239"/>
    <lineage>
        <taxon>Bacteria</taxon>
        <taxon>Bacillati</taxon>
        <taxon>Actinomycetota</taxon>
        <taxon>Actinomycetes</taxon>
        <taxon>Micrococcales</taxon>
        <taxon>Microbacteriaceae</taxon>
        <taxon>Cryobacterium</taxon>
    </lineage>
</organism>
<feature type="transmembrane region" description="Helical" evidence="1">
    <location>
        <begin position="125"/>
        <end position="149"/>
    </location>
</feature>
<dbReference type="AlphaFoldDB" id="A0A4Y8JW83"/>
<dbReference type="EMBL" id="SOHA01000015">
    <property type="protein sequence ID" value="TFD31448.1"/>
    <property type="molecule type" value="Genomic_DNA"/>
</dbReference>
<feature type="transmembrane region" description="Helical" evidence="1">
    <location>
        <begin position="66"/>
        <end position="87"/>
    </location>
</feature>
<keyword evidence="1" id="KW-1133">Transmembrane helix</keyword>
<proteinExistence type="predicted"/>
<evidence type="ECO:0000313" key="3">
    <source>
        <dbReference type="EMBL" id="TFD31448.1"/>
    </source>
</evidence>
<dbReference type="Proteomes" id="UP000297472">
    <property type="component" value="Unassembled WGS sequence"/>
</dbReference>
<comment type="caution">
    <text evidence="3">The sequence shown here is derived from an EMBL/GenBank/DDBJ whole genome shotgun (WGS) entry which is preliminary data.</text>
</comment>
<keyword evidence="1" id="KW-0472">Membrane</keyword>
<keyword evidence="1" id="KW-0812">Transmembrane</keyword>
<name>A0A4Y8JW83_9MICO</name>
<feature type="transmembrane region" description="Helical" evidence="1">
    <location>
        <begin position="28"/>
        <end position="46"/>
    </location>
</feature>
<evidence type="ECO:0000256" key="1">
    <source>
        <dbReference type="SAM" id="Phobius"/>
    </source>
</evidence>
<protein>
    <submittedName>
        <fullName evidence="3">DUF4395 domain-containing protein</fullName>
    </submittedName>
</protein>
<gene>
    <name evidence="3" type="ORF">E3T49_06085</name>
</gene>